<keyword evidence="3" id="KW-0560">Oxidoreductase</keyword>
<dbReference type="OrthoDB" id="9798230at2"/>
<name>A0A5M4FB27_9ACTN</name>
<evidence type="ECO:0000313" key="5">
    <source>
        <dbReference type="EMBL" id="KAA1394459.1"/>
    </source>
</evidence>
<gene>
    <name evidence="5" type="ORF">ESP70_018805</name>
</gene>
<dbReference type="PANTHER" id="PTHR23026">
    <property type="entry name" value="NADPH NITROREDUCTASE"/>
    <property type="match status" value="1"/>
</dbReference>
<keyword evidence="2" id="KW-0288">FMN</keyword>
<dbReference type="Pfam" id="PF00881">
    <property type="entry name" value="Nitroreductase"/>
    <property type="match status" value="1"/>
</dbReference>
<protein>
    <submittedName>
        <fullName evidence="5">Nitroreductase</fullName>
    </submittedName>
</protein>
<accession>A0A5M4FB27</accession>
<sequence>MTDESGLDTGDAGGVSTQTPNDVVSVVAARRSTRAFTDRRVDRGLIERAIERAGRAPSGGNLQPWHLYVLSGEPLRDLRGRMQARLTSNPTPDPFEYDVYPPKLTEPYKNRRREAGLQLYGAIGIERHDPVARSRQSEKNFDFFGAPAGLFCYVDRQMGRAQWSDLGMYLQTLMLLLKADGVDSCAQAAWSLYNETVAQIVRPPDSLMLFCGVAIGYADLSHPANNFQVPRAPMHEITDFLWTNH</sequence>
<dbReference type="InterPro" id="IPR050627">
    <property type="entry name" value="Nitroreductase/BluB"/>
</dbReference>
<reference evidence="5" key="1">
    <citation type="submission" date="2019-09" db="EMBL/GenBank/DDBJ databases">
        <authorList>
            <person name="Li J."/>
        </authorList>
    </citation>
    <scope>NUCLEOTIDE SEQUENCE [LARGE SCALE GENOMIC DNA]</scope>
    <source>
        <strain evidence="5">JCM 14732</strain>
    </source>
</reference>
<organism evidence="5 6">
    <name type="scientific">Aeromicrobium ginsengisoli</name>
    <dbReference type="NCBI Taxonomy" id="363867"/>
    <lineage>
        <taxon>Bacteria</taxon>
        <taxon>Bacillati</taxon>
        <taxon>Actinomycetota</taxon>
        <taxon>Actinomycetes</taxon>
        <taxon>Propionibacteriales</taxon>
        <taxon>Nocardioidaceae</taxon>
        <taxon>Aeromicrobium</taxon>
    </lineage>
</organism>
<evidence type="ECO:0000256" key="1">
    <source>
        <dbReference type="ARBA" id="ARBA00022630"/>
    </source>
</evidence>
<feature type="domain" description="Nitroreductase" evidence="4">
    <location>
        <begin position="28"/>
        <end position="217"/>
    </location>
</feature>
<proteinExistence type="predicted"/>
<dbReference type="Proteomes" id="UP000380867">
    <property type="component" value="Unassembled WGS sequence"/>
</dbReference>
<dbReference type="AlphaFoldDB" id="A0A5M4FB27"/>
<dbReference type="CDD" id="cd02136">
    <property type="entry name" value="PnbA_NfnB-like"/>
    <property type="match status" value="1"/>
</dbReference>
<dbReference type="Gene3D" id="3.40.109.10">
    <property type="entry name" value="NADH Oxidase"/>
    <property type="match status" value="1"/>
</dbReference>
<dbReference type="InterPro" id="IPR029479">
    <property type="entry name" value="Nitroreductase"/>
</dbReference>
<dbReference type="EMBL" id="SDPQ02000004">
    <property type="protein sequence ID" value="KAA1394459.1"/>
    <property type="molecule type" value="Genomic_DNA"/>
</dbReference>
<keyword evidence="6" id="KW-1185">Reference proteome</keyword>
<evidence type="ECO:0000256" key="2">
    <source>
        <dbReference type="ARBA" id="ARBA00022643"/>
    </source>
</evidence>
<dbReference type="PANTHER" id="PTHR23026:SF90">
    <property type="entry name" value="IODOTYROSINE DEIODINASE 1"/>
    <property type="match status" value="1"/>
</dbReference>
<evidence type="ECO:0000256" key="3">
    <source>
        <dbReference type="ARBA" id="ARBA00023002"/>
    </source>
</evidence>
<dbReference type="InterPro" id="IPR000415">
    <property type="entry name" value="Nitroreductase-like"/>
</dbReference>
<keyword evidence="1" id="KW-0285">Flavoprotein</keyword>
<evidence type="ECO:0000313" key="6">
    <source>
        <dbReference type="Proteomes" id="UP000380867"/>
    </source>
</evidence>
<evidence type="ECO:0000259" key="4">
    <source>
        <dbReference type="Pfam" id="PF00881"/>
    </source>
</evidence>
<comment type="caution">
    <text evidence="5">The sequence shown here is derived from an EMBL/GenBank/DDBJ whole genome shotgun (WGS) entry which is preliminary data.</text>
</comment>
<dbReference type="GO" id="GO:0016491">
    <property type="term" value="F:oxidoreductase activity"/>
    <property type="evidence" value="ECO:0007669"/>
    <property type="project" value="UniProtKB-KW"/>
</dbReference>
<dbReference type="SUPFAM" id="SSF55469">
    <property type="entry name" value="FMN-dependent nitroreductase-like"/>
    <property type="match status" value="1"/>
</dbReference>